<proteinExistence type="predicted"/>
<dbReference type="RefSeq" id="WP_050355620.1">
    <property type="nucleotide sequence ID" value="NZ_LGSS01000010.1"/>
</dbReference>
<protein>
    <submittedName>
        <fullName evidence="2">Uncharacterized protein</fullName>
    </submittedName>
</protein>
<organism evidence="2 3">
    <name type="scientific">Gottschalkia purinilytica</name>
    <name type="common">Clostridium purinilyticum</name>
    <dbReference type="NCBI Taxonomy" id="1503"/>
    <lineage>
        <taxon>Bacteria</taxon>
        <taxon>Bacillati</taxon>
        <taxon>Bacillota</taxon>
        <taxon>Tissierellia</taxon>
        <taxon>Tissierellales</taxon>
        <taxon>Gottschalkiaceae</taxon>
        <taxon>Gottschalkia</taxon>
    </lineage>
</organism>
<dbReference type="AlphaFoldDB" id="A0A0L0W8V3"/>
<keyword evidence="1" id="KW-1133">Transmembrane helix</keyword>
<evidence type="ECO:0000313" key="3">
    <source>
        <dbReference type="Proteomes" id="UP000037267"/>
    </source>
</evidence>
<comment type="caution">
    <text evidence="2">The sequence shown here is derived from an EMBL/GenBank/DDBJ whole genome shotgun (WGS) entry which is preliminary data.</text>
</comment>
<evidence type="ECO:0000256" key="1">
    <source>
        <dbReference type="SAM" id="Phobius"/>
    </source>
</evidence>
<feature type="transmembrane region" description="Helical" evidence="1">
    <location>
        <begin position="39"/>
        <end position="55"/>
    </location>
</feature>
<accession>A0A0L0W8V3</accession>
<gene>
    <name evidence="2" type="ORF">CLPU_10c00220</name>
</gene>
<evidence type="ECO:0000313" key="2">
    <source>
        <dbReference type="EMBL" id="KNF07968.1"/>
    </source>
</evidence>
<keyword evidence="3" id="KW-1185">Reference proteome</keyword>
<name>A0A0L0W8V3_GOTPU</name>
<feature type="transmembrane region" description="Helical" evidence="1">
    <location>
        <begin position="12"/>
        <end position="33"/>
    </location>
</feature>
<keyword evidence="1" id="KW-0472">Membrane</keyword>
<dbReference type="EMBL" id="LGSS01000010">
    <property type="protein sequence ID" value="KNF07968.1"/>
    <property type="molecule type" value="Genomic_DNA"/>
</dbReference>
<reference evidence="3" key="1">
    <citation type="submission" date="2015-07" db="EMBL/GenBank/DDBJ databases">
        <title>Draft genome sequence of the purine-degrading Gottschalkia purinilyticum DSM 1384 (formerly Clostridium purinilyticum).</title>
        <authorList>
            <person name="Poehlein A."/>
            <person name="Schiel-Bengelsdorf B."/>
            <person name="Bengelsdorf F.R."/>
            <person name="Daniel R."/>
            <person name="Duerre P."/>
        </authorList>
    </citation>
    <scope>NUCLEOTIDE SEQUENCE [LARGE SCALE GENOMIC DNA]</scope>
    <source>
        <strain evidence="3">DSM 1384</strain>
    </source>
</reference>
<dbReference type="Proteomes" id="UP000037267">
    <property type="component" value="Unassembled WGS sequence"/>
</dbReference>
<keyword evidence="1" id="KW-0812">Transmembrane</keyword>
<sequence>MGEYNKKYYIFSNILFIISIATVAVSLASLFIPDVTSKLIINILFGIIFLLHGIRDYLFTIKKVKPYMFFIIGFLNLVVAFLIFKYHV</sequence>
<feature type="transmembrane region" description="Helical" evidence="1">
    <location>
        <begin position="67"/>
        <end position="86"/>
    </location>
</feature>